<feature type="transmembrane region" description="Helical" evidence="3">
    <location>
        <begin position="63"/>
        <end position="86"/>
    </location>
</feature>
<evidence type="ECO:0000256" key="1">
    <source>
        <dbReference type="ARBA" id="ARBA00004141"/>
    </source>
</evidence>
<evidence type="ECO:0000313" key="5">
    <source>
        <dbReference type="EMBL" id="WAR19506.1"/>
    </source>
</evidence>
<feature type="transmembrane region" description="Helical" evidence="3">
    <location>
        <begin position="388"/>
        <end position="406"/>
    </location>
</feature>
<comment type="subcellular location">
    <subcellularLocation>
        <location evidence="1">Membrane</location>
        <topology evidence="1">Multi-pass membrane protein</topology>
    </subcellularLocation>
</comment>
<feature type="region of interest" description="Disordered" evidence="2">
    <location>
        <begin position="1"/>
        <end position="42"/>
    </location>
</feature>
<gene>
    <name evidence="5" type="ORF">MAR_001344</name>
</gene>
<keyword evidence="6" id="KW-1185">Reference proteome</keyword>
<dbReference type="PANTHER" id="PTHR11360:SF284">
    <property type="entry name" value="EG:103B4.3 PROTEIN-RELATED"/>
    <property type="match status" value="1"/>
</dbReference>
<sequence length="496" mass="54404">MVEIEEKIDHPCDEDIPLQSKESRGECSTNGGKGSEDERPGEEVEVTNILIDLSEDKVPDGGWGWMIVFGAFLVHALMGPVASALCNKFSCRFVVILGSAICTLGVLISAFMPDLPYLYLTYGVLGGVGRSFTYTPSLIIVGYYFNKKRGLAVGLATSGVGIGCFVFPPVVEIMFNHYGFEGTFLILTGVISNFFICGVLFRIKKMRKECSTKGEPVENLLPVSMVTRQQNLLSSQSAAKMSSSIEITANYKIEASKTSIFRRKLSHVKTAIKGKDKPKTEKEKKPLLELSLFKNFGFTALCLQLFLYTLAFNLTFVFLPALAKEKGISQLDGAWLLSVLGIFDGIARVAMSTVLDLKRVKPYRLIIYNGVMFGNAIVSIMLPSMTKFWHFAVMSGLFGLLSGTYISQKSVVVVDVLGVESLSSSFGLLLLFQGLSALIGPTVGGLFKDMLGSYDMAFYFGSIGIILGGLVMGVGNVWIYRQKRRQREADTQTTDR</sequence>
<feature type="transmembrane region" description="Helical" evidence="3">
    <location>
        <begin position="363"/>
        <end position="382"/>
    </location>
</feature>
<dbReference type="PANTHER" id="PTHR11360">
    <property type="entry name" value="MONOCARBOXYLATE TRANSPORTER"/>
    <property type="match status" value="1"/>
</dbReference>
<evidence type="ECO:0000259" key="4">
    <source>
        <dbReference type="PROSITE" id="PS50850"/>
    </source>
</evidence>
<feature type="domain" description="Major facilitator superfamily (MFS) profile" evidence="4">
    <location>
        <begin position="1"/>
        <end position="485"/>
    </location>
</feature>
<dbReference type="EMBL" id="CP111022">
    <property type="protein sequence ID" value="WAR19506.1"/>
    <property type="molecule type" value="Genomic_DNA"/>
</dbReference>
<accession>A0ABY7FFH8</accession>
<dbReference type="InterPro" id="IPR036259">
    <property type="entry name" value="MFS_trans_sf"/>
</dbReference>
<protein>
    <submittedName>
        <fullName evidence="5">MOT12-like protein</fullName>
    </submittedName>
</protein>
<dbReference type="Proteomes" id="UP001164746">
    <property type="component" value="Chromosome 11"/>
</dbReference>
<feature type="transmembrane region" description="Helical" evidence="3">
    <location>
        <begin position="459"/>
        <end position="479"/>
    </location>
</feature>
<keyword evidence="3" id="KW-0812">Transmembrane</keyword>
<feature type="compositionally biased region" description="Basic and acidic residues" evidence="2">
    <location>
        <begin position="1"/>
        <end position="13"/>
    </location>
</feature>
<dbReference type="InterPro" id="IPR020846">
    <property type="entry name" value="MFS_dom"/>
</dbReference>
<dbReference type="PROSITE" id="PS50850">
    <property type="entry name" value="MFS"/>
    <property type="match status" value="1"/>
</dbReference>
<feature type="transmembrane region" description="Helical" evidence="3">
    <location>
        <begin position="183"/>
        <end position="203"/>
    </location>
</feature>
<feature type="transmembrane region" description="Helical" evidence="3">
    <location>
        <begin position="333"/>
        <end position="351"/>
    </location>
</feature>
<feature type="transmembrane region" description="Helical" evidence="3">
    <location>
        <begin position="426"/>
        <end position="447"/>
    </location>
</feature>
<dbReference type="Gene3D" id="1.20.1250.20">
    <property type="entry name" value="MFS general substrate transporter like domains"/>
    <property type="match status" value="2"/>
</dbReference>
<organism evidence="5 6">
    <name type="scientific">Mya arenaria</name>
    <name type="common">Soft-shell clam</name>
    <dbReference type="NCBI Taxonomy" id="6604"/>
    <lineage>
        <taxon>Eukaryota</taxon>
        <taxon>Metazoa</taxon>
        <taxon>Spiralia</taxon>
        <taxon>Lophotrochozoa</taxon>
        <taxon>Mollusca</taxon>
        <taxon>Bivalvia</taxon>
        <taxon>Autobranchia</taxon>
        <taxon>Heteroconchia</taxon>
        <taxon>Euheterodonta</taxon>
        <taxon>Imparidentia</taxon>
        <taxon>Neoheterodontei</taxon>
        <taxon>Myida</taxon>
        <taxon>Myoidea</taxon>
        <taxon>Myidae</taxon>
        <taxon>Mya</taxon>
    </lineage>
</organism>
<feature type="transmembrane region" description="Helical" evidence="3">
    <location>
        <begin position="119"/>
        <end position="144"/>
    </location>
</feature>
<proteinExistence type="predicted"/>
<dbReference type="SUPFAM" id="SSF103473">
    <property type="entry name" value="MFS general substrate transporter"/>
    <property type="match status" value="1"/>
</dbReference>
<keyword evidence="3" id="KW-1133">Transmembrane helix</keyword>
<dbReference type="InterPro" id="IPR050327">
    <property type="entry name" value="Proton-linked_MCT"/>
</dbReference>
<dbReference type="InterPro" id="IPR011701">
    <property type="entry name" value="MFS"/>
</dbReference>
<feature type="transmembrane region" description="Helical" evidence="3">
    <location>
        <begin position="151"/>
        <end position="171"/>
    </location>
</feature>
<keyword evidence="3" id="KW-0472">Membrane</keyword>
<feature type="transmembrane region" description="Helical" evidence="3">
    <location>
        <begin position="292"/>
        <end position="321"/>
    </location>
</feature>
<reference evidence="5" key="1">
    <citation type="submission" date="2022-11" db="EMBL/GenBank/DDBJ databases">
        <title>Centuries of genome instability and evolution in soft-shell clam transmissible cancer (bioRxiv).</title>
        <authorList>
            <person name="Hart S.F.M."/>
            <person name="Yonemitsu M.A."/>
            <person name="Giersch R.M."/>
            <person name="Beal B.F."/>
            <person name="Arriagada G."/>
            <person name="Davis B.W."/>
            <person name="Ostrander E.A."/>
            <person name="Goff S.P."/>
            <person name="Metzger M.J."/>
        </authorList>
    </citation>
    <scope>NUCLEOTIDE SEQUENCE</scope>
    <source>
        <strain evidence="5">MELC-2E11</strain>
        <tissue evidence="5">Siphon/mantle</tissue>
    </source>
</reference>
<feature type="transmembrane region" description="Helical" evidence="3">
    <location>
        <begin position="93"/>
        <end position="113"/>
    </location>
</feature>
<name>A0ABY7FFH8_MYAAR</name>
<evidence type="ECO:0000256" key="2">
    <source>
        <dbReference type="SAM" id="MobiDB-lite"/>
    </source>
</evidence>
<evidence type="ECO:0000256" key="3">
    <source>
        <dbReference type="SAM" id="Phobius"/>
    </source>
</evidence>
<dbReference type="Pfam" id="PF07690">
    <property type="entry name" value="MFS_1"/>
    <property type="match status" value="1"/>
</dbReference>
<evidence type="ECO:0000313" key="6">
    <source>
        <dbReference type="Proteomes" id="UP001164746"/>
    </source>
</evidence>